<name>A0ACC1TCH1_9APHY</name>
<dbReference type="EMBL" id="JANHOG010000117">
    <property type="protein sequence ID" value="KAJ3557986.1"/>
    <property type="molecule type" value="Genomic_DNA"/>
</dbReference>
<comment type="caution">
    <text evidence="1">The sequence shown here is derived from an EMBL/GenBank/DDBJ whole genome shotgun (WGS) entry which is preliminary data.</text>
</comment>
<gene>
    <name evidence="1" type="ORF">NM688_g1176</name>
</gene>
<proteinExistence type="predicted"/>
<organism evidence="1 2">
    <name type="scientific">Phlebia brevispora</name>
    <dbReference type="NCBI Taxonomy" id="194682"/>
    <lineage>
        <taxon>Eukaryota</taxon>
        <taxon>Fungi</taxon>
        <taxon>Dikarya</taxon>
        <taxon>Basidiomycota</taxon>
        <taxon>Agaricomycotina</taxon>
        <taxon>Agaricomycetes</taxon>
        <taxon>Polyporales</taxon>
        <taxon>Meruliaceae</taxon>
        <taxon>Phlebia</taxon>
    </lineage>
</organism>
<evidence type="ECO:0000313" key="2">
    <source>
        <dbReference type="Proteomes" id="UP001148662"/>
    </source>
</evidence>
<protein>
    <submittedName>
        <fullName evidence="1">Uncharacterized protein</fullName>
    </submittedName>
</protein>
<accession>A0ACC1TCH1</accession>
<sequence>MGSPEHVCSDGKPASQLHVNNNVIRSSPYSIVTHHSHSLSAANDTVLTPTASASTSSSSMSIISLSYATERCEGNSSPTAEATKQDVALASTCAPPVQEHPSCAEAEQPLHDVQTFLRSLQPPMDHLAPQFALGGISNRQCLIGLAHLPKREQNEFLMENLDLNFFQALTIRSALKCMRSSANPGDA</sequence>
<keyword evidence="2" id="KW-1185">Reference proteome</keyword>
<reference evidence="1" key="1">
    <citation type="submission" date="2022-07" db="EMBL/GenBank/DDBJ databases">
        <title>Genome Sequence of Phlebia brevispora.</title>
        <authorList>
            <person name="Buettner E."/>
        </authorList>
    </citation>
    <scope>NUCLEOTIDE SEQUENCE</scope>
    <source>
        <strain evidence="1">MPL23</strain>
    </source>
</reference>
<evidence type="ECO:0000313" key="1">
    <source>
        <dbReference type="EMBL" id="KAJ3557986.1"/>
    </source>
</evidence>
<dbReference type="Proteomes" id="UP001148662">
    <property type="component" value="Unassembled WGS sequence"/>
</dbReference>